<dbReference type="EMBL" id="AZGB01000001">
    <property type="protein sequence ID" value="KRM08293.1"/>
    <property type="molecule type" value="Genomic_DNA"/>
</dbReference>
<evidence type="ECO:0000313" key="3">
    <source>
        <dbReference type="Proteomes" id="UP000051451"/>
    </source>
</evidence>
<name>A0A0R1VS67_9LACO</name>
<dbReference type="AlphaFoldDB" id="A0A0R1VS67"/>
<keyword evidence="1" id="KW-0812">Transmembrane</keyword>
<organism evidence="2 3">
    <name type="scientific">Liquorilactobacillus ghanensis DSM 18630</name>
    <dbReference type="NCBI Taxonomy" id="1423750"/>
    <lineage>
        <taxon>Bacteria</taxon>
        <taxon>Bacillati</taxon>
        <taxon>Bacillota</taxon>
        <taxon>Bacilli</taxon>
        <taxon>Lactobacillales</taxon>
        <taxon>Lactobacillaceae</taxon>
        <taxon>Liquorilactobacillus</taxon>
    </lineage>
</organism>
<dbReference type="Proteomes" id="UP000051451">
    <property type="component" value="Unassembled WGS sequence"/>
</dbReference>
<reference evidence="2 3" key="1">
    <citation type="journal article" date="2015" name="Genome Announc.">
        <title>Expanding the biotechnology potential of lactobacilli through comparative genomics of 213 strains and associated genera.</title>
        <authorList>
            <person name="Sun Z."/>
            <person name="Harris H.M."/>
            <person name="McCann A."/>
            <person name="Guo C."/>
            <person name="Argimon S."/>
            <person name="Zhang W."/>
            <person name="Yang X."/>
            <person name="Jeffery I.B."/>
            <person name="Cooney J.C."/>
            <person name="Kagawa T.F."/>
            <person name="Liu W."/>
            <person name="Song Y."/>
            <person name="Salvetti E."/>
            <person name="Wrobel A."/>
            <person name="Rasinkangas P."/>
            <person name="Parkhill J."/>
            <person name="Rea M.C."/>
            <person name="O'Sullivan O."/>
            <person name="Ritari J."/>
            <person name="Douillard F.P."/>
            <person name="Paul Ross R."/>
            <person name="Yang R."/>
            <person name="Briner A.E."/>
            <person name="Felis G.E."/>
            <person name="de Vos W.M."/>
            <person name="Barrangou R."/>
            <person name="Klaenhammer T.R."/>
            <person name="Caufield P.W."/>
            <person name="Cui Y."/>
            <person name="Zhang H."/>
            <person name="O'Toole P.W."/>
        </authorList>
    </citation>
    <scope>NUCLEOTIDE SEQUENCE [LARGE SCALE GENOMIC DNA]</scope>
    <source>
        <strain evidence="2 3">DSM 18630</strain>
    </source>
</reference>
<keyword evidence="3" id="KW-1185">Reference proteome</keyword>
<keyword evidence="1" id="KW-1133">Transmembrane helix</keyword>
<dbReference type="PATRIC" id="fig|1423750.3.peg.1674"/>
<gene>
    <name evidence="2" type="ORF">FC89_GL001631</name>
</gene>
<comment type="caution">
    <text evidence="2">The sequence shown here is derived from an EMBL/GenBank/DDBJ whole genome shotgun (WGS) entry which is preliminary data.</text>
</comment>
<evidence type="ECO:0000313" key="2">
    <source>
        <dbReference type="EMBL" id="KRM08293.1"/>
    </source>
</evidence>
<accession>A0A0R1VS67</accession>
<dbReference type="STRING" id="1423750.FC89_GL001631"/>
<evidence type="ECO:0000256" key="1">
    <source>
        <dbReference type="SAM" id="Phobius"/>
    </source>
</evidence>
<feature type="transmembrane region" description="Helical" evidence="1">
    <location>
        <begin position="51"/>
        <end position="67"/>
    </location>
</feature>
<proteinExistence type="predicted"/>
<keyword evidence="1" id="KW-0472">Membrane</keyword>
<protein>
    <submittedName>
        <fullName evidence="2">Uncharacterized protein</fullName>
    </submittedName>
</protein>
<sequence>MNKSVGKLTYFLVFSCDICDSIIQISQLQKNYQVPAKPTRSSNGRSMQGKILFSLLFFQLIELLILMN</sequence>